<dbReference type="Gene3D" id="2.70.40.10">
    <property type="match status" value="1"/>
</dbReference>
<name>A0A091W4D7_OPIHO</name>
<proteinExistence type="predicted"/>
<evidence type="ECO:0000259" key="4">
    <source>
        <dbReference type="PROSITE" id="PS50175"/>
    </source>
</evidence>
<sequence>GSLGIDLATTIDIVLNDTTVHEIPSNAVGPRINSDGRMKGLLVGRSSAGVKGLLIVPKVIDVNYADQIHIMVHTLCPPLFVPKGSKIAQVLVTGSSINHSLAKTFRENPSLDSTDPAVYFTTKMDHRPNMRIVLSQKNASVQTYAMLDTGADITI</sequence>
<keyword evidence="2" id="KW-0064">Aspartyl protease</keyword>
<dbReference type="InterPro" id="IPR036157">
    <property type="entry name" value="dUTPase-like_sf"/>
</dbReference>
<dbReference type="InterPro" id="IPR001995">
    <property type="entry name" value="Peptidase_A2_cat"/>
</dbReference>
<evidence type="ECO:0000313" key="5">
    <source>
        <dbReference type="EMBL" id="KFR10462.1"/>
    </source>
</evidence>
<dbReference type="PANTHER" id="PTHR19422">
    <property type="entry name" value="GAG RETROVIRAL POLYPROTEIN"/>
    <property type="match status" value="1"/>
</dbReference>
<dbReference type="InterPro" id="IPR029054">
    <property type="entry name" value="dUTPase-like"/>
</dbReference>
<dbReference type="PANTHER" id="PTHR19422:SF123">
    <property type="entry name" value="RT1 CLASS I, LOCUS CE15"/>
    <property type="match status" value="1"/>
</dbReference>
<evidence type="ECO:0000313" key="6">
    <source>
        <dbReference type="Proteomes" id="UP000053605"/>
    </source>
</evidence>
<keyword evidence="1" id="KW-0645">Protease</keyword>
<dbReference type="PhylomeDB" id="A0A091W4D7"/>
<accession>A0A091W4D7</accession>
<dbReference type="GO" id="GO:0006508">
    <property type="term" value="P:proteolysis"/>
    <property type="evidence" value="ECO:0007669"/>
    <property type="project" value="UniProtKB-KW"/>
</dbReference>
<feature type="non-terminal residue" evidence="5">
    <location>
        <position position="1"/>
    </location>
</feature>
<dbReference type="Proteomes" id="UP000053605">
    <property type="component" value="Unassembled WGS sequence"/>
</dbReference>
<keyword evidence="6" id="KW-1185">Reference proteome</keyword>
<evidence type="ECO:0000256" key="3">
    <source>
        <dbReference type="ARBA" id="ARBA00022801"/>
    </source>
</evidence>
<protein>
    <recommendedName>
        <fullName evidence="4">Peptidase A2 domain-containing protein</fullName>
    </recommendedName>
</protein>
<dbReference type="GO" id="GO:0004190">
    <property type="term" value="F:aspartic-type endopeptidase activity"/>
    <property type="evidence" value="ECO:0007669"/>
    <property type="project" value="UniProtKB-KW"/>
</dbReference>
<evidence type="ECO:0000256" key="1">
    <source>
        <dbReference type="ARBA" id="ARBA00022670"/>
    </source>
</evidence>
<dbReference type="SUPFAM" id="SSF51283">
    <property type="entry name" value="dUTPase-like"/>
    <property type="match status" value="1"/>
</dbReference>
<dbReference type="Gene3D" id="2.40.70.10">
    <property type="entry name" value="Acid Proteases"/>
    <property type="match status" value="1"/>
</dbReference>
<feature type="domain" description="Peptidase A2" evidence="4">
    <location>
        <begin position="143"/>
        <end position="155"/>
    </location>
</feature>
<dbReference type="InterPro" id="IPR021109">
    <property type="entry name" value="Peptidase_aspartic_dom_sf"/>
</dbReference>
<evidence type="ECO:0000256" key="2">
    <source>
        <dbReference type="ARBA" id="ARBA00022750"/>
    </source>
</evidence>
<dbReference type="Pfam" id="PF00692">
    <property type="entry name" value="dUTPase"/>
    <property type="match status" value="1"/>
</dbReference>
<keyword evidence="3" id="KW-0378">Hydrolase</keyword>
<dbReference type="InterPro" id="IPR051592">
    <property type="entry name" value="HERV-K_Pro_peptidase_A2"/>
</dbReference>
<gene>
    <name evidence="5" type="ORF">N306_13268</name>
</gene>
<organism evidence="5 6">
    <name type="scientific">Opisthocomus hoazin</name>
    <name type="common">Hoatzin</name>
    <name type="synonym">Phasianus hoazin</name>
    <dbReference type="NCBI Taxonomy" id="30419"/>
    <lineage>
        <taxon>Eukaryota</taxon>
        <taxon>Metazoa</taxon>
        <taxon>Chordata</taxon>
        <taxon>Craniata</taxon>
        <taxon>Vertebrata</taxon>
        <taxon>Euteleostomi</taxon>
        <taxon>Archelosauria</taxon>
        <taxon>Archosauria</taxon>
        <taxon>Dinosauria</taxon>
        <taxon>Saurischia</taxon>
        <taxon>Theropoda</taxon>
        <taxon>Coelurosauria</taxon>
        <taxon>Aves</taxon>
        <taxon>Neognathae</taxon>
        <taxon>Neoaves</taxon>
        <taxon>Opisthocomiformes</taxon>
        <taxon>Opisthocomidae</taxon>
        <taxon>Opisthocomus</taxon>
    </lineage>
</organism>
<reference evidence="5 6" key="1">
    <citation type="submission" date="2014-04" db="EMBL/GenBank/DDBJ databases">
        <title>Genome evolution of avian class.</title>
        <authorList>
            <person name="Zhang G."/>
            <person name="Li C."/>
        </authorList>
    </citation>
    <scope>NUCLEOTIDE SEQUENCE [LARGE SCALE GENOMIC DNA]</scope>
    <source>
        <strain evidence="5">BGI_N306</strain>
    </source>
</reference>
<feature type="non-terminal residue" evidence="5">
    <location>
        <position position="155"/>
    </location>
</feature>
<dbReference type="EMBL" id="KK734735">
    <property type="protein sequence ID" value="KFR10462.1"/>
    <property type="molecule type" value="Genomic_DNA"/>
</dbReference>
<dbReference type="AlphaFoldDB" id="A0A091W4D7"/>
<dbReference type="STRING" id="30419.A0A091W4D7"/>
<dbReference type="PROSITE" id="PS50175">
    <property type="entry name" value="ASP_PROT_RETROV"/>
    <property type="match status" value="1"/>
</dbReference>